<evidence type="ECO:0000313" key="1">
    <source>
        <dbReference type="EMBL" id="CAE0457063.1"/>
    </source>
</evidence>
<sequence length="247" mass="27684">MGNDTSKSNSQQILKGLPSRPYFREISSRILHLSRLFNLDNAGIDNKRSTRTGILPRPLVDAGVLDLKESRPAIIIPIKHAISIINCEDWLEAVGEEGIRELLGLRNTIGTEEFYLPPSRNSLLESAFKACKPNAKPPHLSLAAKARSKHAHRGKDNFFGTVTGSIVKKNKDAEEIVHEMLNDAVWINIHIFGGAASPVIELRNLQGYGARWSCNWSGSPYNHPNEVKFRGFLEPQMLDGHEHKWKH</sequence>
<gene>
    <name evidence="1" type="ORF">CDEB00056_LOCUS1904</name>
</gene>
<proteinExistence type="predicted"/>
<name>A0A7S3PVJ2_9STRA</name>
<dbReference type="PANTHER" id="PTHR34204:SF2">
    <property type="entry name" value="RNA-BINDING ASCH DOMAIN PROTEIN"/>
    <property type="match status" value="1"/>
</dbReference>
<protein>
    <submittedName>
        <fullName evidence="1">Uncharacterized protein</fullName>
    </submittedName>
</protein>
<organism evidence="1">
    <name type="scientific">Chaetoceros debilis</name>
    <dbReference type="NCBI Taxonomy" id="122233"/>
    <lineage>
        <taxon>Eukaryota</taxon>
        <taxon>Sar</taxon>
        <taxon>Stramenopiles</taxon>
        <taxon>Ochrophyta</taxon>
        <taxon>Bacillariophyta</taxon>
        <taxon>Coscinodiscophyceae</taxon>
        <taxon>Chaetocerotophycidae</taxon>
        <taxon>Chaetocerotales</taxon>
        <taxon>Chaetocerotaceae</taxon>
        <taxon>Chaetoceros</taxon>
    </lineage>
</organism>
<dbReference type="PANTHER" id="PTHR34204">
    <property type="entry name" value="RNA-BINDING ASCH DOMAIN PROTEIN"/>
    <property type="match status" value="1"/>
</dbReference>
<dbReference type="AlphaFoldDB" id="A0A7S3PVJ2"/>
<accession>A0A7S3PVJ2</accession>
<reference evidence="1" key="1">
    <citation type="submission" date="2021-01" db="EMBL/GenBank/DDBJ databases">
        <authorList>
            <person name="Corre E."/>
            <person name="Pelletier E."/>
            <person name="Niang G."/>
            <person name="Scheremetjew M."/>
            <person name="Finn R."/>
            <person name="Kale V."/>
            <person name="Holt S."/>
            <person name="Cochrane G."/>
            <person name="Meng A."/>
            <person name="Brown T."/>
            <person name="Cohen L."/>
        </authorList>
    </citation>
    <scope>NUCLEOTIDE SEQUENCE</scope>
    <source>
        <strain evidence="1">MM31A-1</strain>
    </source>
</reference>
<dbReference type="EMBL" id="HBIO01002711">
    <property type="protein sequence ID" value="CAE0457063.1"/>
    <property type="molecule type" value="Transcribed_RNA"/>
</dbReference>